<sequence>MTVTVKDIVQPAVLTIAGSDSSGGAGIQADLKTFAALGCYGLSVVTALTAQNTTGVQGVHLCPPDFVQQQLRSVLSDIDVKAIKTGMLHDADIAHAIVETLKEHHNATTLPIVVDPVCVSTSGHTLLQPEAVATMVSELFPLAALITPNKSEAELLLAYCGSPLRLERVEDMLPAAKQLLSTGCKAVLLKGGHITATLDEVQTISTSHPDVKVVRGGLLGENMEILRIAEEDALPQKLVVDVLQEANSTTLFVRPRIESKSTHGTGCTLSSALACALARGDNFAEATRSATLYTHLGIETADPIGHGHGPLNHLHPILTRSVPQPTPSVPHPLTRVLIESSRDTWQAYVQHEFVKQLAKGTLRKESFLHFIKQDYLYLRYYARAYALLAAKSSTFSSIQAATGTIINVINEVTMHRAYCAQWGVTEEELNTTSESPATTAYGAFILDTGLQGDSSRLVMALAACLLGYGEVGLWLKKEAAKPDSWVKLEGNPYKKWIDDYSGPDYQKAVQLGLDTIEAIAVADPPSLERFQEWQTTWERCVRLERGFWDMSMGLL</sequence>
<dbReference type="InParanoid" id="S8E4S9"/>
<dbReference type="Pfam" id="PF03070">
    <property type="entry name" value="TENA_THI-4"/>
    <property type="match status" value="1"/>
</dbReference>
<dbReference type="InterPro" id="IPR013749">
    <property type="entry name" value="PM/HMP-P_kinase-1"/>
</dbReference>
<dbReference type="Pfam" id="PF08543">
    <property type="entry name" value="Phos_pyr_kin"/>
    <property type="match status" value="1"/>
</dbReference>
<dbReference type="OrthoDB" id="10028886at2759"/>
<feature type="domain" description="Pyridoxamine kinase/Phosphomethylpyrimidine kinase" evidence="2">
    <location>
        <begin position="20"/>
        <end position="312"/>
    </location>
</feature>
<proteinExistence type="predicted"/>
<dbReference type="CDD" id="cd19367">
    <property type="entry name" value="TenA_C_ScTHI20-like"/>
    <property type="match status" value="1"/>
</dbReference>
<dbReference type="FunCoup" id="S8E4S9">
    <property type="interactions" value="260"/>
</dbReference>
<evidence type="ECO:0000313" key="3">
    <source>
        <dbReference type="EMBL" id="EPS98388.1"/>
    </source>
</evidence>
<evidence type="ECO:0000313" key="4">
    <source>
        <dbReference type="Proteomes" id="UP000015241"/>
    </source>
</evidence>
<dbReference type="GO" id="GO:0008972">
    <property type="term" value="F:phosphomethylpyrimidine kinase activity"/>
    <property type="evidence" value="ECO:0007669"/>
    <property type="project" value="InterPro"/>
</dbReference>
<dbReference type="PANTHER" id="PTHR20858:SF17">
    <property type="entry name" value="HYDROXYMETHYLPYRIMIDINE_PHOSPHOMETHYLPYRIMIDINE KINASE THI20-RELATED"/>
    <property type="match status" value="1"/>
</dbReference>
<evidence type="ECO:0000259" key="2">
    <source>
        <dbReference type="Pfam" id="PF08543"/>
    </source>
</evidence>
<feature type="domain" description="Thiaminase-2/PQQC" evidence="1">
    <location>
        <begin position="342"/>
        <end position="552"/>
    </location>
</feature>
<dbReference type="STRING" id="743788.S8E4S9"/>
<dbReference type="Gene3D" id="1.20.910.10">
    <property type="entry name" value="Heme oxygenase-like"/>
    <property type="match status" value="1"/>
</dbReference>
<evidence type="ECO:0008006" key="5">
    <source>
        <dbReference type="Google" id="ProtNLM"/>
    </source>
</evidence>
<dbReference type="InterPro" id="IPR029056">
    <property type="entry name" value="Ribokinase-like"/>
</dbReference>
<gene>
    <name evidence="3" type="ORF">FOMPIDRAFT_1126792</name>
</gene>
<dbReference type="AlphaFoldDB" id="S8E4S9"/>
<keyword evidence="4" id="KW-1185">Reference proteome</keyword>
<dbReference type="GO" id="GO:0008902">
    <property type="term" value="F:hydroxymethylpyrimidine kinase activity"/>
    <property type="evidence" value="ECO:0007669"/>
    <property type="project" value="TreeGrafter"/>
</dbReference>
<dbReference type="PANTHER" id="PTHR20858">
    <property type="entry name" value="PHOSPHOMETHYLPYRIMIDINE KINASE"/>
    <property type="match status" value="1"/>
</dbReference>
<dbReference type="Proteomes" id="UP000015241">
    <property type="component" value="Unassembled WGS sequence"/>
</dbReference>
<dbReference type="SUPFAM" id="SSF48613">
    <property type="entry name" value="Heme oxygenase-like"/>
    <property type="match status" value="1"/>
</dbReference>
<accession>S8E4S9</accession>
<dbReference type="InterPro" id="IPR004399">
    <property type="entry name" value="HMP/HMP-P_kinase_dom"/>
</dbReference>
<organism evidence="3 4">
    <name type="scientific">Fomitopsis schrenkii</name>
    <name type="common">Brown rot fungus</name>
    <dbReference type="NCBI Taxonomy" id="2126942"/>
    <lineage>
        <taxon>Eukaryota</taxon>
        <taxon>Fungi</taxon>
        <taxon>Dikarya</taxon>
        <taxon>Basidiomycota</taxon>
        <taxon>Agaricomycotina</taxon>
        <taxon>Agaricomycetes</taxon>
        <taxon>Polyporales</taxon>
        <taxon>Fomitopsis</taxon>
    </lineage>
</organism>
<evidence type="ECO:0000259" key="1">
    <source>
        <dbReference type="Pfam" id="PF03070"/>
    </source>
</evidence>
<protein>
    <recommendedName>
        <fullName evidence="5">Pyridoxamine kinase/Phosphomethylpyrimidine kinase domain-containing protein</fullName>
    </recommendedName>
</protein>
<dbReference type="NCBIfam" id="TIGR00097">
    <property type="entry name" value="HMP-P_kinase"/>
    <property type="match status" value="1"/>
</dbReference>
<dbReference type="Gene3D" id="3.40.1190.20">
    <property type="match status" value="1"/>
</dbReference>
<reference evidence="3 4" key="1">
    <citation type="journal article" date="2012" name="Science">
        <title>The Paleozoic origin of enzymatic lignin decomposition reconstructed from 31 fungal genomes.</title>
        <authorList>
            <person name="Floudas D."/>
            <person name="Binder M."/>
            <person name="Riley R."/>
            <person name="Barry K."/>
            <person name="Blanchette R.A."/>
            <person name="Henrissat B."/>
            <person name="Martinez A.T."/>
            <person name="Otillar R."/>
            <person name="Spatafora J.W."/>
            <person name="Yadav J.S."/>
            <person name="Aerts A."/>
            <person name="Benoit I."/>
            <person name="Boyd A."/>
            <person name="Carlson A."/>
            <person name="Copeland A."/>
            <person name="Coutinho P.M."/>
            <person name="de Vries R.P."/>
            <person name="Ferreira P."/>
            <person name="Findley K."/>
            <person name="Foster B."/>
            <person name="Gaskell J."/>
            <person name="Glotzer D."/>
            <person name="Gorecki P."/>
            <person name="Heitman J."/>
            <person name="Hesse C."/>
            <person name="Hori C."/>
            <person name="Igarashi K."/>
            <person name="Jurgens J.A."/>
            <person name="Kallen N."/>
            <person name="Kersten P."/>
            <person name="Kohler A."/>
            <person name="Kuees U."/>
            <person name="Kumar T.K.A."/>
            <person name="Kuo A."/>
            <person name="LaButti K."/>
            <person name="Larrondo L.F."/>
            <person name="Lindquist E."/>
            <person name="Ling A."/>
            <person name="Lombard V."/>
            <person name="Lucas S."/>
            <person name="Lundell T."/>
            <person name="Martin R."/>
            <person name="McLaughlin D.J."/>
            <person name="Morgenstern I."/>
            <person name="Morin E."/>
            <person name="Murat C."/>
            <person name="Nagy L.G."/>
            <person name="Nolan M."/>
            <person name="Ohm R.A."/>
            <person name="Patyshakuliyeva A."/>
            <person name="Rokas A."/>
            <person name="Ruiz-Duenas F.J."/>
            <person name="Sabat G."/>
            <person name="Salamov A."/>
            <person name="Samejima M."/>
            <person name="Schmutz J."/>
            <person name="Slot J.C."/>
            <person name="St John F."/>
            <person name="Stenlid J."/>
            <person name="Sun H."/>
            <person name="Sun S."/>
            <person name="Syed K."/>
            <person name="Tsang A."/>
            <person name="Wiebenga A."/>
            <person name="Young D."/>
            <person name="Pisabarro A."/>
            <person name="Eastwood D.C."/>
            <person name="Martin F."/>
            <person name="Cullen D."/>
            <person name="Grigoriev I.V."/>
            <person name="Hibbett D.S."/>
        </authorList>
    </citation>
    <scope>NUCLEOTIDE SEQUENCE</scope>
    <source>
        <strain evidence="4">FP-58527</strain>
    </source>
</reference>
<dbReference type="InterPro" id="IPR004305">
    <property type="entry name" value="Thiaminase-2/PQQC"/>
</dbReference>
<dbReference type="EMBL" id="KE504166">
    <property type="protein sequence ID" value="EPS98388.1"/>
    <property type="molecule type" value="Genomic_DNA"/>
</dbReference>
<dbReference type="eggNOG" id="KOG2598">
    <property type="taxonomic scope" value="Eukaryota"/>
</dbReference>
<dbReference type="SUPFAM" id="SSF53613">
    <property type="entry name" value="Ribokinase-like"/>
    <property type="match status" value="1"/>
</dbReference>
<dbReference type="GO" id="GO:0009228">
    <property type="term" value="P:thiamine biosynthetic process"/>
    <property type="evidence" value="ECO:0007669"/>
    <property type="project" value="InterPro"/>
</dbReference>
<dbReference type="HOGENOM" id="CLU_020520_2_1_1"/>
<name>S8E4S9_FOMSC</name>
<dbReference type="GO" id="GO:0005829">
    <property type="term" value="C:cytosol"/>
    <property type="evidence" value="ECO:0007669"/>
    <property type="project" value="TreeGrafter"/>
</dbReference>
<dbReference type="InterPro" id="IPR016084">
    <property type="entry name" value="Haem_Oase-like_multi-hlx"/>
</dbReference>
<dbReference type="CDD" id="cd01169">
    <property type="entry name" value="HMPP_kinase"/>
    <property type="match status" value="1"/>
</dbReference>